<gene>
    <name evidence="2" type="ORF">LSALG_LOCUS18573</name>
</gene>
<evidence type="ECO:0000259" key="1">
    <source>
        <dbReference type="Pfam" id="PF10551"/>
    </source>
</evidence>
<name>A0AA35YRJ9_LACSI</name>
<dbReference type="Proteomes" id="UP001177003">
    <property type="component" value="Chromosome 4"/>
</dbReference>
<reference evidence="2" key="1">
    <citation type="submission" date="2023-04" db="EMBL/GenBank/DDBJ databases">
        <authorList>
            <person name="Vijverberg K."/>
            <person name="Xiong W."/>
            <person name="Schranz E."/>
        </authorList>
    </citation>
    <scope>NUCLEOTIDE SEQUENCE</scope>
</reference>
<dbReference type="PANTHER" id="PTHR31973:SF187">
    <property type="entry name" value="MUTATOR TRANSPOSASE MUDRA PROTEIN"/>
    <property type="match status" value="1"/>
</dbReference>
<accession>A0AA35YRJ9</accession>
<dbReference type="PANTHER" id="PTHR31973">
    <property type="entry name" value="POLYPROTEIN, PUTATIVE-RELATED"/>
    <property type="match status" value="1"/>
</dbReference>
<dbReference type="Pfam" id="PF10551">
    <property type="entry name" value="MULE"/>
    <property type="match status" value="1"/>
</dbReference>
<dbReference type="InterPro" id="IPR018289">
    <property type="entry name" value="MULE_transposase_dom"/>
</dbReference>
<protein>
    <recommendedName>
        <fullName evidence="1">MULE transposase domain-containing protein</fullName>
    </recommendedName>
</protein>
<organism evidence="2 3">
    <name type="scientific">Lactuca saligna</name>
    <name type="common">Willowleaf lettuce</name>
    <dbReference type="NCBI Taxonomy" id="75948"/>
    <lineage>
        <taxon>Eukaryota</taxon>
        <taxon>Viridiplantae</taxon>
        <taxon>Streptophyta</taxon>
        <taxon>Embryophyta</taxon>
        <taxon>Tracheophyta</taxon>
        <taxon>Spermatophyta</taxon>
        <taxon>Magnoliopsida</taxon>
        <taxon>eudicotyledons</taxon>
        <taxon>Gunneridae</taxon>
        <taxon>Pentapetalae</taxon>
        <taxon>asterids</taxon>
        <taxon>campanulids</taxon>
        <taxon>Asterales</taxon>
        <taxon>Asteraceae</taxon>
        <taxon>Cichorioideae</taxon>
        <taxon>Cichorieae</taxon>
        <taxon>Lactucinae</taxon>
        <taxon>Lactuca</taxon>
    </lineage>
</organism>
<dbReference type="EMBL" id="OX465080">
    <property type="protein sequence ID" value="CAI9278733.1"/>
    <property type="molecule type" value="Genomic_DNA"/>
</dbReference>
<sequence>MRGCKRVIGLDGCFLKGQCKGELLTAIGRDGNNQVYPIAWVVVDVENKDNWEWFINLLMKDLGLELGEGLTVISDQHKGLVEVVKENLPLVEHRQCAIHVYEVVECCS</sequence>
<proteinExistence type="predicted"/>
<feature type="domain" description="MULE transposase" evidence="1">
    <location>
        <begin position="7"/>
        <end position="101"/>
    </location>
</feature>
<dbReference type="AlphaFoldDB" id="A0AA35YRJ9"/>
<keyword evidence="3" id="KW-1185">Reference proteome</keyword>
<evidence type="ECO:0000313" key="3">
    <source>
        <dbReference type="Proteomes" id="UP001177003"/>
    </source>
</evidence>
<evidence type="ECO:0000313" key="2">
    <source>
        <dbReference type="EMBL" id="CAI9278733.1"/>
    </source>
</evidence>